<evidence type="ECO:0000256" key="3">
    <source>
        <dbReference type="SAM" id="Phobius"/>
    </source>
</evidence>
<dbReference type="InterPro" id="IPR028082">
    <property type="entry name" value="Peripla_BP_I"/>
</dbReference>
<organism evidence="5 6">
    <name type="scientific">Agrobacterium pusense</name>
    <dbReference type="NCBI Taxonomy" id="648995"/>
    <lineage>
        <taxon>Bacteria</taxon>
        <taxon>Pseudomonadati</taxon>
        <taxon>Pseudomonadota</taxon>
        <taxon>Alphaproteobacteria</taxon>
        <taxon>Hyphomicrobiales</taxon>
        <taxon>Rhizobiaceae</taxon>
        <taxon>Rhizobium/Agrobacterium group</taxon>
        <taxon>Agrobacterium</taxon>
    </lineage>
</organism>
<feature type="transmembrane region" description="Helical" evidence="3">
    <location>
        <begin position="75"/>
        <end position="97"/>
    </location>
</feature>
<evidence type="ECO:0000313" key="6">
    <source>
        <dbReference type="Proteomes" id="UP000500870"/>
    </source>
</evidence>
<name>A0A6H0ZLP5_9HYPH</name>
<dbReference type="Gene3D" id="3.40.50.2300">
    <property type="match status" value="2"/>
</dbReference>
<evidence type="ECO:0000259" key="4">
    <source>
        <dbReference type="Pfam" id="PF13458"/>
    </source>
</evidence>
<reference evidence="5 6" key="1">
    <citation type="submission" date="2020-04" db="EMBL/GenBank/DDBJ databases">
        <title>FDA dAtabase for Regulatory Grade micrObial Sequences (FDA-ARGOS): Supporting development and validation of Infectious Disease Dx tests.</title>
        <authorList>
            <person name="Sciortino C."/>
            <person name="Tallon L."/>
            <person name="Sadzewicz L."/>
            <person name="Vavikolanu K."/>
            <person name="Mehta A."/>
            <person name="Aluvathingal J."/>
            <person name="Nadendla S."/>
            <person name="Nandy P."/>
            <person name="Geyer C."/>
            <person name="Yan Y."/>
            <person name="Sichtig H."/>
        </authorList>
    </citation>
    <scope>NUCLEOTIDE SEQUENCE [LARGE SCALE GENOMIC DNA]</scope>
    <source>
        <strain evidence="5 6">FDAARGOS_633</strain>
    </source>
</reference>
<proteinExistence type="inferred from homology"/>
<dbReference type="EMBL" id="CP050898">
    <property type="protein sequence ID" value="QIX20841.1"/>
    <property type="molecule type" value="Genomic_DNA"/>
</dbReference>
<evidence type="ECO:0000256" key="2">
    <source>
        <dbReference type="ARBA" id="ARBA00022729"/>
    </source>
</evidence>
<sequence>MAARHHYRPTATTTRCRVHLGIRIARHRSQAAAVQAPACDYDGRQAIFPLENRLVPINIRSGQQDFDHVMLSLRLLTIIAGFAFAGSASAASIGIVAPQSGPYELLGQQVRQGAKAAAAKLGLDVVEIHESCEDGSGGAIADGLVAAKVSAAIGFLCTETLQDVLPPLKAAAIPAITLSSRAPILMEDALKYGWPLFRLAPSDRAESARAAEVILRDWKGHPIGLVDDGTIYSRELVDRIRSTLEENGLKPTFADTMRPNQEQQVALVRRLARTGITHVFIGAERNDIAVVARDAASENFPLTILGGDTLNAANTPLALAANVMAITRPAYDTLPSAQGAAGELRAAGIEPEGYVLPAYAATELTAALAEAAQAQSKPAPEILASGTAFKTVIGDLAFNPSHELSDNPYRLQRWNGQRFEPADKAERQ</sequence>
<evidence type="ECO:0000256" key="1">
    <source>
        <dbReference type="ARBA" id="ARBA00010062"/>
    </source>
</evidence>
<protein>
    <submittedName>
        <fullName evidence="5">ABC transporter substrate-binding protein</fullName>
    </submittedName>
</protein>
<evidence type="ECO:0000313" key="5">
    <source>
        <dbReference type="EMBL" id="QIX20841.1"/>
    </source>
</evidence>
<keyword evidence="3" id="KW-0472">Membrane</keyword>
<keyword evidence="2" id="KW-0732">Signal</keyword>
<keyword evidence="3" id="KW-0812">Transmembrane</keyword>
<gene>
    <name evidence="5" type="ORF">FOB41_06715</name>
</gene>
<dbReference type="PANTHER" id="PTHR47151:SF2">
    <property type="entry name" value="AMINO ACID BINDING PROTEIN"/>
    <property type="match status" value="1"/>
</dbReference>
<dbReference type="SUPFAM" id="SSF53822">
    <property type="entry name" value="Periplasmic binding protein-like I"/>
    <property type="match status" value="1"/>
</dbReference>
<keyword evidence="3" id="KW-1133">Transmembrane helix</keyword>
<feature type="domain" description="Leucine-binding protein" evidence="4">
    <location>
        <begin position="92"/>
        <end position="416"/>
    </location>
</feature>
<dbReference type="Proteomes" id="UP000500870">
    <property type="component" value="Chromosome 1"/>
</dbReference>
<dbReference type="AlphaFoldDB" id="A0A6H0ZLP5"/>
<dbReference type="Pfam" id="PF13458">
    <property type="entry name" value="Peripla_BP_6"/>
    <property type="match status" value="1"/>
</dbReference>
<accession>A0A6H0ZLP5</accession>
<dbReference type="PANTHER" id="PTHR47151">
    <property type="entry name" value="LEU/ILE/VAL-BINDING ABC TRANSPORTER SUBUNIT"/>
    <property type="match status" value="1"/>
</dbReference>
<dbReference type="InterPro" id="IPR028081">
    <property type="entry name" value="Leu-bd"/>
</dbReference>
<comment type="similarity">
    <text evidence="1">Belongs to the leucine-binding protein family.</text>
</comment>